<sequence>MEDLVCINCHQHGYFANHSKFPKFPKLKPKKDDNMKDKNQSQSSKSSNLNPGLSFTQALNNKNSTPQTTPLDLQNSAPEKNHTKRDPRKMKYSLTPPASDFNFVAALMQLQYIFF</sequence>
<name>A0A8X6F126_TRICU</name>
<feature type="compositionally biased region" description="Basic residues" evidence="1">
    <location>
        <begin position="82"/>
        <end position="91"/>
    </location>
</feature>
<feature type="region of interest" description="Disordered" evidence="1">
    <location>
        <begin position="16"/>
        <end position="94"/>
    </location>
</feature>
<feature type="compositionally biased region" description="Basic residues" evidence="1">
    <location>
        <begin position="20"/>
        <end position="29"/>
    </location>
</feature>
<reference evidence="2" key="1">
    <citation type="submission" date="2020-07" db="EMBL/GenBank/DDBJ databases">
        <title>Multicomponent nature underlies the extraordinary mechanical properties of spider dragline silk.</title>
        <authorList>
            <person name="Kono N."/>
            <person name="Nakamura H."/>
            <person name="Mori M."/>
            <person name="Yoshida Y."/>
            <person name="Ohtoshi R."/>
            <person name="Malay A.D."/>
            <person name="Moran D.A.P."/>
            <person name="Tomita M."/>
            <person name="Numata K."/>
            <person name="Arakawa K."/>
        </authorList>
    </citation>
    <scope>NUCLEOTIDE SEQUENCE</scope>
</reference>
<evidence type="ECO:0000313" key="2">
    <source>
        <dbReference type="EMBL" id="GFQ68125.1"/>
    </source>
</evidence>
<protein>
    <submittedName>
        <fullName evidence="2">Uncharacterized protein</fullName>
    </submittedName>
</protein>
<dbReference type="Proteomes" id="UP000887116">
    <property type="component" value="Unassembled WGS sequence"/>
</dbReference>
<gene>
    <name evidence="2" type="ORF">TNCT_375271</name>
</gene>
<organism evidence="2 3">
    <name type="scientific">Trichonephila clavata</name>
    <name type="common">Joro spider</name>
    <name type="synonym">Nephila clavata</name>
    <dbReference type="NCBI Taxonomy" id="2740835"/>
    <lineage>
        <taxon>Eukaryota</taxon>
        <taxon>Metazoa</taxon>
        <taxon>Ecdysozoa</taxon>
        <taxon>Arthropoda</taxon>
        <taxon>Chelicerata</taxon>
        <taxon>Arachnida</taxon>
        <taxon>Araneae</taxon>
        <taxon>Araneomorphae</taxon>
        <taxon>Entelegynae</taxon>
        <taxon>Araneoidea</taxon>
        <taxon>Nephilidae</taxon>
        <taxon>Trichonephila</taxon>
    </lineage>
</organism>
<proteinExistence type="predicted"/>
<keyword evidence="3" id="KW-1185">Reference proteome</keyword>
<accession>A0A8X6F126</accession>
<feature type="compositionally biased region" description="Basic and acidic residues" evidence="1">
    <location>
        <begin position="30"/>
        <end position="39"/>
    </location>
</feature>
<evidence type="ECO:0000313" key="3">
    <source>
        <dbReference type="Proteomes" id="UP000887116"/>
    </source>
</evidence>
<feature type="compositionally biased region" description="Polar residues" evidence="1">
    <location>
        <begin position="49"/>
        <end position="78"/>
    </location>
</feature>
<comment type="caution">
    <text evidence="2">The sequence shown here is derived from an EMBL/GenBank/DDBJ whole genome shotgun (WGS) entry which is preliminary data.</text>
</comment>
<dbReference type="AlphaFoldDB" id="A0A8X6F126"/>
<dbReference type="EMBL" id="BMAO01020536">
    <property type="protein sequence ID" value="GFQ68125.1"/>
    <property type="molecule type" value="Genomic_DNA"/>
</dbReference>
<evidence type="ECO:0000256" key="1">
    <source>
        <dbReference type="SAM" id="MobiDB-lite"/>
    </source>
</evidence>